<organism evidence="1 2">
    <name type="scientific">Nesidiocoris tenuis</name>
    <dbReference type="NCBI Taxonomy" id="355587"/>
    <lineage>
        <taxon>Eukaryota</taxon>
        <taxon>Metazoa</taxon>
        <taxon>Ecdysozoa</taxon>
        <taxon>Arthropoda</taxon>
        <taxon>Hexapoda</taxon>
        <taxon>Insecta</taxon>
        <taxon>Pterygota</taxon>
        <taxon>Neoptera</taxon>
        <taxon>Paraneoptera</taxon>
        <taxon>Hemiptera</taxon>
        <taxon>Heteroptera</taxon>
        <taxon>Panheteroptera</taxon>
        <taxon>Cimicomorpha</taxon>
        <taxon>Miridae</taxon>
        <taxon>Dicyphina</taxon>
        <taxon>Nesidiocoris</taxon>
    </lineage>
</organism>
<dbReference type="EMBL" id="AP028909">
    <property type="protein sequence ID" value="BES87269.1"/>
    <property type="molecule type" value="Genomic_DNA"/>
</dbReference>
<proteinExistence type="predicted"/>
<name>A0ABN7A819_9HEMI</name>
<gene>
    <name evidence="1" type="ORF">NTJ_00074</name>
</gene>
<sequence length="70" mass="7626">MRQDLRPSWRAAGPAATCGRFGVPQDLLPSVSVVQDLWPSWRAAGPAATYSRPPVAPIGMQPPHRHLNNN</sequence>
<dbReference type="Proteomes" id="UP001307889">
    <property type="component" value="Chromosome 1"/>
</dbReference>
<protein>
    <submittedName>
        <fullName evidence="1">Uncharacterized protein</fullName>
    </submittedName>
</protein>
<evidence type="ECO:0000313" key="1">
    <source>
        <dbReference type="EMBL" id="BES87269.1"/>
    </source>
</evidence>
<keyword evidence="2" id="KW-1185">Reference proteome</keyword>
<reference evidence="1 2" key="1">
    <citation type="submission" date="2023-09" db="EMBL/GenBank/DDBJ databases">
        <title>Nesidiocoris tenuis whole genome shotgun sequence.</title>
        <authorList>
            <person name="Shibata T."/>
            <person name="Shimoda M."/>
            <person name="Kobayashi T."/>
            <person name="Uehara T."/>
        </authorList>
    </citation>
    <scope>NUCLEOTIDE SEQUENCE [LARGE SCALE GENOMIC DNA]</scope>
    <source>
        <strain evidence="1 2">Japan</strain>
    </source>
</reference>
<accession>A0ABN7A819</accession>
<evidence type="ECO:0000313" key="2">
    <source>
        <dbReference type="Proteomes" id="UP001307889"/>
    </source>
</evidence>